<proteinExistence type="predicted"/>
<dbReference type="Proteomes" id="UP000596938">
    <property type="component" value="Unassembled WGS sequence"/>
</dbReference>
<feature type="transmembrane region" description="Helical" evidence="1">
    <location>
        <begin position="118"/>
        <end position="140"/>
    </location>
</feature>
<evidence type="ECO:0000256" key="1">
    <source>
        <dbReference type="SAM" id="Phobius"/>
    </source>
</evidence>
<sequence>MHGQIPSDTVELPPDYRPHRTVNLKKDGKFPAAVQGIFVLVALLAVSAALLLGLPLGSGLSPAVTVPVTLLACLAYMAAHEATHGVVLQLLTRVRPTYAVRFPFLTTGNRAYLTRRTAVVVALAPCIVWGGVLLAALLTVPADYRITMYVLLALNFAGSAGDYVEVYVVSRQQPDALVQDDGDNINVFVPGN</sequence>
<dbReference type="Pfam" id="PF11667">
    <property type="entry name" value="DUF3267"/>
    <property type="match status" value="1"/>
</dbReference>
<organism evidence="2 3">
    <name type="scientific">Pseudarthrobacter polychromogenes</name>
    <dbReference type="NCBI Taxonomy" id="1676"/>
    <lineage>
        <taxon>Bacteria</taxon>
        <taxon>Bacillati</taxon>
        <taxon>Actinomycetota</taxon>
        <taxon>Actinomycetes</taxon>
        <taxon>Micrococcales</taxon>
        <taxon>Micrococcaceae</taxon>
        <taxon>Pseudarthrobacter</taxon>
    </lineage>
</organism>
<comment type="caution">
    <text evidence="2">The sequence shown here is derived from an EMBL/GenBank/DDBJ whole genome shotgun (WGS) entry which is preliminary data.</text>
</comment>
<accession>A0ABQ1Y1R9</accession>
<evidence type="ECO:0000313" key="3">
    <source>
        <dbReference type="Proteomes" id="UP000596938"/>
    </source>
</evidence>
<feature type="transmembrane region" description="Helical" evidence="1">
    <location>
        <begin position="60"/>
        <end position="79"/>
    </location>
</feature>
<feature type="transmembrane region" description="Helical" evidence="1">
    <location>
        <begin position="30"/>
        <end position="54"/>
    </location>
</feature>
<keyword evidence="1" id="KW-0812">Transmembrane</keyword>
<name>A0ABQ1Y1R9_9MICC</name>
<keyword evidence="1" id="KW-1133">Transmembrane helix</keyword>
<dbReference type="EMBL" id="BMKU01000016">
    <property type="protein sequence ID" value="GGH08955.1"/>
    <property type="molecule type" value="Genomic_DNA"/>
</dbReference>
<reference evidence="3" key="1">
    <citation type="journal article" date="2019" name="Int. J. Syst. Evol. Microbiol.">
        <title>The Global Catalogue of Microorganisms (GCM) 10K type strain sequencing project: providing services to taxonomists for standard genome sequencing and annotation.</title>
        <authorList>
            <consortium name="The Broad Institute Genomics Platform"/>
            <consortium name="The Broad Institute Genome Sequencing Center for Infectious Disease"/>
            <person name="Wu L."/>
            <person name="Ma J."/>
        </authorList>
    </citation>
    <scope>NUCLEOTIDE SEQUENCE [LARGE SCALE GENOMIC DNA]</scope>
    <source>
        <strain evidence="3">CGMCC 1.1927</strain>
    </source>
</reference>
<keyword evidence="3" id="KW-1185">Reference proteome</keyword>
<dbReference type="RefSeq" id="WP_188813401.1">
    <property type="nucleotide sequence ID" value="NZ_BAAAWV010000001.1"/>
</dbReference>
<evidence type="ECO:0000313" key="2">
    <source>
        <dbReference type="EMBL" id="GGH08955.1"/>
    </source>
</evidence>
<dbReference type="InterPro" id="IPR021683">
    <property type="entry name" value="DUF3267"/>
</dbReference>
<evidence type="ECO:0008006" key="4">
    <source>
        <dbReference type="Google" id="ProtNLM"/>
    </source>
</evidence>
<gene>
    <name evidence="2" type="ORF">GCM10011577_37150</name>
</gene>
<protein>
    <recommendedName>
        <fullName evidence="4">Zincin peptidase</fullName>
    </recommendedName>
</protein>
<keyword evidence="1" id="KW-0472">Membrane</keyword>